<dbReference type="SUPFAM" id="SSF51182">
    <property type="entry name" value="RmlC-like cupins"/>
    <property type="match status" value="1"/>
</dbReference>
<proteinExistence type="predicted"/>
<sequence length="105" mass="10692">MSRAQVINLQQPGEADPAGVLGGPVRGIRRVRLAAGEQRLLSSPGTETTLFVLDGAGDAHSGDTTAALAHGVSVTVPLDTELRITAGTGGIEYFAVVLAVAETAR</sequence>
<comment type="caution">
    <text evidence="2">The sequence shown here is derived from an EMBL/GenBank/DDBJ whole genome shotgun (WGS) entry which is preliminary data.</text>
</comment>
<protein>
    <submittedName>
        <fullName evidence="2">Mannose-6-phosphate isomerase-like protein (Cupin superfamily)</fullName>
    </submittedName>
</protein>
<feature type="compositionally biased region" description="Polar residues" evidence="1">
    <location>
        <begin position="1"/>
        <end position="11"/>
    </location>
</feature>
<gene>
    <name evidence="2" type="ORF">FHR83_004594</name>
</gene>
<evidence type="ECO:0000313" key="3">
    <source>
        <dbReference type="Proteomes" id="UP000590749"/>
    </source>
</evidence>
<keyword evidence="2" id="KW-0413">Isomerase</keyword>
<name>A0A7W5AIX6_9ACTN</name>
<evidence type="ECO:0000256" key="1">
    <source>
        <dbReference type="SAM" id="MobiDB-lite"/>
    </source>
</evidence>
<evidence type="ECO:0000313" key="2">
    <source>
        <dbReference type="EMBL" id="MBB3096920.1"/>
    </source>
</evidence>
<dbReference type="InterPro" id="IPR014710">
    <property type="entry name" value="RmlC-like_jellyroll"/>
</dbReference>
<dbReference type="AlphaFoldDB" id="A0A7W5AIX6"/>
<accession>A0A7W5AIX6</accession>
<dbReference type="EMBL" id="JACHXF010000009">
    <property type="protein sequence ID" value="MBB3096920.1"/>
    <property type="molecule type" value="Genomic_DNA"/>
</dbReference>
<organism evidence="2 3">
    <name type="scientific">Actinoplanes campanulatus</name>
    <dbReference type="NCBI Taxonomy" id="113559"/>
    <lineage>
        <taxon>Bacteria</taxon>
        <taxon>Bacillati</taxon>
        <taxon>Actinomycetota</taxon>
        <taxon>Actinomycetes</taxon>
        <taxon>Micromonosporales</taxon>
        <taxon>Micromonosporaceae</taxon>
        <taxon>Actinoplanes</taxon>
    </lineage>
</organism>
<dbReference type="InterPro" id="IPR011051">
    <property type="entry name" value="RmlC_Cupin_sf"/>
</dbReference>
<keyword evidence="3" id="KW-1185">Reference proteome</keyword>
<dbReference type="Proteomes" id="UP000590749">
    <property type="component" value="Unassembled WGS sequence"/>
</dbReference>
<dbReference type="Gene3D" id="2.60.120.10">
    <property type="entry name" value="Jelly Rolls"/>
    <property type="match status" value="1"/>
</dbReference>
<feature type="region of interest" description="Disordered" evidence="1">
    <location>
        <begin position="1"/>
        <end position="21"/>
    </location>
</feature>
<dbReference type="RefSeq" id="WP_203833846.1">
    <property type="nucleotide sequence ID" value="NZ_BMPW01000026.1"/>
</dbReference>
<reference evidence="2 3" key="1">
    <citation type="submission" date="2020-08" db="EMBL/GenBank/DDBJ databases">
        <title>Genomic Encyclopedia of Type Strains, Phase III (KMG-III): the genomes of soil and plant-associated and newly described type strains.</title>
        <authorList>
            <person name="Whitman W."/>
        </authorList>
    </citation>
    <scope>NUCLEOTIDE SEQUENCE [LARGE SCALE GENOMIC DNA]</scope>
    <source>
        <strain evidence="2 3">CECT 3287</strain>
    </source>
</reference>
<dbReference type="GO" id="GO:0016853">
    <property type="term" value="F:isomerase activity"/>
    <property type="evidence" value="ECO:0007669"/>
    <property type="project" value="UniProtKB-KW"/>
</dbReference>